<proteinExistence type="predicted"/>
<evidence type="ECO:0000313" key="2">
    <source>
        <dbReference type="Proteomes" id="UP001529510"/>
    </source>
</evidence>
<comment type="caution">
    <text evidence="1">The sequence shown here is derived from an EMBL/GenBank/DDBJ whole genome shotgun (WGS) entry which is preliminary data.</text>
</comment>
<protein>
    <submittedName>
        <fullName evidence="1">Uncharacterized protein</fullName>
    </submittedName>
</protein>
<dbReference type="EMBL" id="JAMKFB020000018">
    <property type="protein sequence ID" value="KAL0168709.1"/>
    <property type="molecule type" value="Genomic_DNA"/>
</dbReference>
<accession>A0ABD0P3N1</accession>
<sequence length="53" mass="6483">LPPCCCDHRRGSWRFRCFHRPHGNHRRFLLYALSEKYVPLSRLHSCMSITRKR</sequence>
<keyword evidence="2" id="KW-1185">Reference proteome</keyword>
<dbReference type="AlphaFoldDB" id="A0ABD0P3N1"/>
<evidence type="ECO:0000313" key="1">
    <source>
        <dbReference type="EMBL" id="KAL0168709.1"/>
    </source>
</evidence>
<reference evidence="1 2" key="1">
    <citation type="submission" date="2024-05" db="EMBL/GenBank/DDBJ databases">
        <title>Genome sequencing and assembly of Indian major carp, Cirrhinus mrigala (Hamilton, 1822).</title>
        <authorList>
            <person name="Mohindra V."/>
            <person name="Chowdhury L.M."/>
            <person name="Lal K."/>
            <person name="Jena J.K."/>
        </authorList>
    </citation>
    <scope>NUCLEOTIDE SEQUENCE [LARGE SCALE GENOMIC DNA]</scope>
    <source>
        <strain evidence="1">CM1030</strain>
        <tissue evidence="1">Blood</tissue>
    </source>
</reference>
<dbReference type="Proteomes" id="UP001529510">
    <property type="component" value="Unassembled WGS sequence"/>
</dbReference>
<name>A0ABD0P3N1_CIRMR</name>
<organism evidence="1 2">
    <name type="scientific">Cirrhinus mrigala</name>
    <name type="common">Mrigala</name>
    <dbReference type="NCBI Taxonomy" id="683832"/>
    <lineage>
        <taxon>Eukaryota</taxon>
        <taxon>Metazoa</taxon>
        <taxon>Chordata</taxon>
        <taxon>Craniata</taxon>
        <taxon>Vertebrata</taxon>
        <taxon>Euteleostomi</taxon>
        <taxon>Actinopterygii</taxon>
        <taxon>Neopterygii</taxon>
        <taxon>Teleostei</taxon>
        <taxon>Ostariophysi</taxon>
        <taxon>Cypriniformes</taxon>
        <taxon>Cyprinidae</taxon>
        <taxon>Labeoninae</taxon>
        <taxon>Labeonini</taxon>
        <taxon>Cirrhinus</taxon>
    </lineage>
</organism>
<feature type="non-terminal residue" evidence="1">
    <location>
        <position position="1"/>
    </location>
</feature>
<gene>
    <name evidence="1" type="ORF">M9458_036931</name>
</gene>